<evidence type="ECO:0000256" key="1">
    <source>
        <dbReference type="ARBA" id="ARBA00001974"/>
    </source>
</evidence>
<dbReference type="PANTHER" id="PTHR11748:SF119">
    <property type="entry name" value="D-2-HYDROXYGLUTARATE DEHYDROGENASE"/>
    <property type="match status" value="1"/>
</dbReference>
<reference evidence="6" key="1">
    <citation type="journal article" date="2014" name="Front. Microbiol.">
        <title>High frequency of phylogenetically diverse reductive dehalogenase-homologous genes in deep subseafloor sedimentary metagenomes.</title>
        <authorList>
            <person name="Kawai M."/>
            <person name="Futagami T."/>
            <person name="Toyoda A."/>
            <person name="Takaki Y."/>
            <person name="Nishi S."/>
            <person name="Hori S."/>
            <person name="Arai W."/>
            <person name="Tsubouchi T."/>
            <person name="Morono Y."/>
            <person name="Uchiyama I."/>
            <person name="Ito T."/>
            <person name="Fujiyama A."/>
            <person name="Inagaki F."/>
            <person name="Takami H."/>
        </authorList>
    </citation>
    <scope>NUCLEOTIDE SEQUENCE</scope>
    <source>
        <strain evidence="6">Expedition CK06-06</strain>
    </source>
</reference>
<dbReference type="Pfam" id="PF02913">
    <property type="entry name" value="FAD-oxidase_C"/>
    <property type="match status" value="1"/>
</dbReference>
<dbReference type="EMBL" id="BARS01044796">
    <property type="protein sequence ID" value="GAG39887.1"/>
    <property type="molecule type" value="Genomic_DNA"/>
</dbReference>
<keyword evidence="3" id="KW-0274">FAD</keyword>
<protein>
    <recommendedName>
        <fullName evidence="5">FAD-binding oxidoreductase/transferase type 4 C-terminal domain-containing protein</fullName>
    </recommendedName>
</protein>
<evidence type="ECO:0000259" key="5">
    <source>
        <dbReference type="Pfam" id="PF02913"/>
    </source>
</evidence>
<dbReference type="GO" id="GO:0008720">
    <property type="term" value="F:D-lactate dehydrogenase (NAD+) activity"/>
    <property type="evidence" value="ECO:0007669"/>
    <property type="project" value="TreeGrafter"/>
</dbReference>
<sequence length="248" mass="27154">GDNVDVVASRIEALAADAEATASTFAASKVLEPDRQVNVWDMRKAGLGLLMSKPGDRQPHAFVEDSAVDPSRLREYMERFSGILQREGVEAGYYAHASAGCIHVRPVVNLKRADDIERMRRIADAVSDLALEFGGTMTGEHGDGIVRSCWLEKMYGSTIVSAFKRVKRLFDPDNLLNPHKIVDPWPMTEHLRFGPSFASQSPKTHLDFTSHGGMAGLAGMCSGVGQCRQRLTATMCPSYMATGDEQHT</sequence>
<dbReference type="GO" id="GO:1903457">
    <property type="term" value="P:lactate catabolic process"/>
    <property type="evidence" value="ECO:0007669"/>
    <property type="project" value="TreeGrafter"/>
</dbReference>
<evidence type="ECO:0000256" key="3">
    <source>
        <dbReference type="ARBA" id="ARBA00022827"/>
    </source>
</evidence>
<feature type="non-terminal residue" evidence="6">
    <location>
        <position position="248"/>
    </location>
</feature>
<dbReference type="Gene3D" id="1.10.45.10">
    <property type="entry name" value="Vanillyl-alcohol Oxidase, Chain A, domain 4"/>
    <property type="match status" value="1"/>
</dbReference>
<dbReference type="InterPro" id="IPR016164">
    <property type="entry name" value="FAD-linked_Oxase-like_C"/>
</dbReference>
<dbReference type="InterPro" id="IPR016171">
    <property type="entry name" value="Vanillyl_alc_oxidase_C-sub2"/>
</dbReference>
<dbReference type="GO" id="GO:0050660">
    <property type="term" value="F:flavin adenine dinucleotide binding"/>
    <property type="evidence" value="ECO:0007669"/>
    <property type="project" value="InterPro"/>
</dbReference>
<keyword evidence="4" id="KW-0560">Oxidoreductase</keyword>
<proteinExistence type="predicted"/>
<evidence type="ECO:0000256" key="2">
    <source>
        <dbReference type="ARBA" id="ARBA00022630"/>
    </source>
</evidence>
<organism evidence="6">
    <name type="scientific">marine sediment metagenome</name>
    <dbReference type="NCBI Taxonomy" id="412755"/>
    <lineage>
        <taxon>unclassified sequences</taxon>
        <taxon>metagenomes</taxon>
        <taxon>ecological metagenomes</taxon>
    </lineage>
</organism>
<evidence type="ECO:0000256" key="4">
    <source>
        <dbReference type="ARBA" id="ARBA00023002"/>
    </source>
</evidence>
<comment type="caution">
    <text evidence="6">The sequence shown here is derived from an EMBL/GenBank/DDBJ whole genome shotgun (WGS) entry which is preliminary data.</text>
</comment>
<dbReference type="SUPFAM" id="SSF55103">
    <property type="entry name" value="FAD-linked oxidases, C-terminal domain"/>
    <property type="match status" value="1"/>
</dbReference>
<dbReference type="GO" id="GO:0004458">
    <property type="term" value="F:D-lactate dehydrogenase (cytochrome) activity"/>
    <property type="evidence" value="ECO:0007669"/>
    <property type="project" value="TreeGrafter"/>
</dbReference>
<name>X0XXE3_9ZZZZ</name>
<dbReference type="PANTHER" id="PTHR11748">
    <property type="entry name" value="D-LACTATE DEHYDROGENASE"/>
    <property type="match status" value="1"/>
</dbReference>
<gene>
    <name evidence="6" type="ORF">S01H1_67614</name>
</gene>
<accession>X0XXE3</accession>
<comment type="cofactor">
    <cofactor evidence="1">
        <name>FAD</name>
        <dbReference type="ChEBI" id="CHEBI:57692"/>
    </cofactor>
</comment>
<feature type="non-terminal residue" evidence="6">
    <location>
        <position position="1"/>
    </location>
</feature>
<feature type="domain" description="FAD-binding oxidoreductase/transferase type 4 C-terminal" evidence="5">
    <location>
        <begin position="5"/>
        <end position="181"/>
    </location>
</feature>
<dbReference type="InterPro" id="IPR004113">
    <property type="entry name" value="FAD-bd_oxidored_4_C"/>
</dbReference>
<dbReference type="AlphaFoldDB" id="X0XXE3"/>
<keyword evidence="2" id="KW-0285">Flavoprotein</keyword>
<evidence type="ECO:0000313" key="6">
    <source>
        <dbReference type="EMBL" id="GAG39887.1"/>
    </source>
</evidence>
<dbReference type="Gene3D" id="3.30.70.2740">
    <property type="match status" value="1"/>
</dbReference>